<dbReference type="VEuPathDB" id="TriTrypDB:TCSYLVIO_000813"/>
<dbReference type="VEuPathDB" id="TriTrypDB:TCDM_10657"/>
<proteinExistence type="predicted"/>
<dbReference type="Proteomes" id="UP000246078">
    <property type="component" value="Unassembled WGS sequence"/>
</dbReference>
<dbReference type="Gene3D" id="2.60.120.200">
    <property type="match status" value="1"/>
</dbReference>
<dbReference type="SUPFAM" id="SSF49899">
    <property type="entry name" value="Concanavalin A-like lectins/glucanases"/>
    <property type="match status" value="1"/>
</dbReference>
<dbReference type="VEuPathDB" id="TriTrypDB:Tc_MARK_9983"/>
<feature type="domain" description="Sialidase" evidence="2">
    <location>
        <begin position="91"/>
        <end position="441"/>
    </location>
</feature>
<sequence>MLSRVAAVKAPRTHNRRRVTGSSGRRGEGGESEPQRPNMSRRVFTSAVLLLLVVMMCGSGAAHAENSASGADPKFEWKDANGDVTVDSLGVPGLLKVGSGVFAVAEAQCKKGQDSFAGIASQLVTTAKANEPEEVVKDVKDTQFLKEVTSTGEKEVDVSQPTTVVKENDIYMLVGNYSRTAATNPQETGADDWGLLLVKGKVSGEGGNRKIQWNENQRLVRTFSEGNHEHLTRLIGGGGSGIKTNDGTLVLPVEATKKNLGQSEVVGGKTVSLLMYSSDASDWKLSKGMSADGCSDPSVVEREKGILMMMTACDDGRRRVYEFGGKEDSWTEALGTLSRVWSNPKGTNVKAVGSGFVTVTVGDDNKRSVMLVTLPVPSTERENEENGKGELHLWLTDNAHIVDIGPVSGEAEDVAASSLLYKNAGSGDTNEQEEKLIALYEKKKGGEGKPSHSLWSVLLTAQLRRVKEVLATWKEVDERVSKLCLFPIVKESPSAVAQCSTAMPTDGLVGFLSGNFSENTWRDEYLGVNATVKSGVGAAGTTDGVKFTGRGAGAEWPVGKQGENQLYHFANYNFTLVATVSIDGEPKKGPVPLMGVRAGSEVGSKLMELSYDSGNRWQALCDGEKTAEHSSTWDSEGTTHQVAIVLQKGSQSSVYVDGRCVCVGDARRGVQNEALEEISHFYIGGDGGNAGSQEEEVHVTVSNVLLYNRPLTFSDTCVEEDTVIDSTSEGLQPTEAASPSVGEDKTATPLAKKTPEAPVVQSASQPFRKEREKQQHTAMGESATTQQVPAAPSQGIVGSAAALNSHAAGGATSGGGANGDGDTVCESGLLPLLLLLGLWGFAAA</sequence>
<dbReference type="VEuPathDB" id="TriTrypDB:C4B63_144g19"/>
<dbReference type="VEuPathDB" id="TriTrypDB:TcG_12990"/>
<dbReference type="InterPro" id="IPR036278">
    <property type="entry name" value="Sialidase_sf"/>
</dbReference>
<feature type="domain" description="Trans-sialidase C-terminal" evidence="3">
    <location>
        <begin position="504"/>
        <end position="712"/>
    </location>
</feature>
<protein>
    <submittedName>
        <fullName evidence="4">Putative trans-sialidase, Group V</fullName>
    </submittedName>
</protein>
<dbReference type="CDD" id="cd15482">
    <property type="entry name" value="Sialidase_non-viral"/>
    <property type="match status" value="1"/>
</dbReference>
<evidence type="ECO:0000313" key="5">
    <source>
        <dbReference type="Proteomes" id="UP000246078"/>
    </source>
</evidence>
<dbReference type="InterPro" id="IPR055239">
    <property type="entry name" value="TS_C"/>
</dbReference>
<dbReference type="PRINTS" id="PR01803">
    <property type="entry name" value="TCSIALIDASE"/>
</dbReference>
<dbReference type="InterPro" id="IPR013320">
    <property type="entry name" value="ConA-like_dom_sf"/>
</dbReference>
<dbReference type="VEuPathDB" id="TriTrypDB:TcBrA4_0187880"/>
<dbReference type="VEuPathDB" id="TriTrypDB:TcCLB.508495.100"/>
<evidence type="ECO:0000259" key="3">
    <source>
        <dbReference type="Pfam" id="PF22925"/>
    </source>
</evidence>
<dbReference type="OrthoDB" id="10387909at2759"/>
<dbReference type="InterPro" id="IPR021287">
    <property type="entry name" value="Trans-sialidase_CS"/>
</dbReference>
<dbReference type="VEuPathDB" id="TriTrypDB:TcCL_ESM02359"/>
<dbReference type="EMBL" id="PRFC01000078">
    <property type="protein sequence ID" value="PWV09547.1"/>
    <property type="molecule type" value="Genomic_DNA"/>
</dbReference>
<dbReference type="AlphaFoldDB" id="A0A2V2WMA2"/>
<dbReference type="VEuPathDB" id="TriTrypDB:C3747_78g138"/>
<evidence type="ECO:0000256" key="1">
    <source>
        <dbReference type="SAM" id="MobiDB-lite"/>
    </source>
</evidence>
<dbReference type="VEuPathDB" id="TriTrypDB:ECC02_002490"/>
<feature type="region of interest" description="Disordered" evidence="1">
    <location>
        <begin position="724"/>
        <end position="792"/>
    </location>
</feature>
<dbReference type="SUPFAM" id="SSF50939">
    <property type="entry name" value="Sialidases"/>
    <property type="match status" value="1"/>
</dbReference>
<dbReference type="Pfam" id="PF11052">
    <property type="entry name" value="Tr-sialidase_C"/>
    <property type="match status" value="1"/>
</dbReference>
<evidence type="ECO:0000259" key="2">
    <source>
        <dbReference type="Pfam" id="PF13859"/>
    </source>
</evidence>
<organism evidence="4 5">
    <name type="scientific">Trypanosoma cruzi</name>
    <dbReference type="NCBI Taxonomy" id="5693"/>
    <lineage>
        <taxon>Eukaryota</taxon>
        <taxon>Discoba</taxon>
        <taxon>Euglenozoa</taxon>
        <taxon>Kinetoplastea</taxon>
        <taxon>Metakinetoplastina</taxon>
        <taxon>Trypanosomatida</taxon>
        <taxon>Trypanosomatidae</taxon>
        <taxon>Trypanosoma</taxon>
        <taxon>Schizotrypanum</taxon>
    </lineage>
</organism>
<dbReference type="InterPro" id="IPR008377">
    <property type="entry name" value="Sialidase_trypan"/>
</dbReference>
<feature type="region of interest" description="Disordered" evidence="1">
    <location>
        <begin position="1"/>
        <end position="39"/>
    </location>
</feature>
<dbReference type="InterPro" id="IPR011040">
    <property type="entry name" value="Sialidase"/>
</dbReference>
<comment type="caution">
    <text evidence="4">The sequence shown here is derived from an EMBL/GenBank/DDBJ whole genome shotgun (WGS) entry which is preliminary data.</text>
</comment>
<reference evidence="4 5" key="1">
    <citation type="journal article" date="2018" name="Microb. Genom.">
        <title>Expanding an expanded genome: long-read sequencing of Trypanosoma cruzi.</title>
        <authorList>
            <person name="Berna L."/>
            <person name="Rodriguez M."/>
            <person name="Chiribao M.L."/>
            <person name="Parodi-Talice A."/>
            <person name="Pita S."/>
            <person name="Rijo G."/>
            <person name="Alvarez-Valin F."/>
            <person name="Robello C."/>
        </authorList>
    </citation>
    <scope>NUCLEOTIDE SEQUENCE [LARGE SCALE GENOMIC DNA]</scope>
    <source>
        <strain evidence="4 5">TCC</strain>
    </source>
</reference>
<accession>A0A2V2WMA2</accession>
<evidence type="ECO:0000313" key="4">
    <source>
        <dbReference type="EMBL" id="PWV09547.1"/>
    </source>
</evidence>
<dbReference type="VEuPathDB" id="TriTrypDB:BCY84_12046"/>
<feature type="compositionally biased region" description="Polar residues" evidence="1">
    <location>
        <begin position="724"/>
        <end position="737"/>
    </location>
</feature>
<name>A0A2V2WMA2_TRYCR</name>
<dbReference type="Pfam" id="PF22925">
    <property type="entry name" value="TS_C"/>
    <property type="match status" value="1"/>
</dbReference>
<dbReference type="SMR" id="A0A2V2WMA2"/>
<dbReference type="VEuPathDB" id="TriTrypDB:TCDM_10303"/>
<dbReference type="VEuPathDB" id="TriTrypDB:TcCLB.507997.30"/>
<dbReference type="GO" id="GO:0004308">
    <property type="term" value="F:exo-alpha-sialidase activity"/>
    <property type="evidence" value="ECO:0007669"/>
    <property type="project" value="InterPro"/>
</dbReference>
<dbReference type="Pfam" id="PF13859">
    <property type="entry name" value="BNR_3"/>
    <property type="match status" value="1"/>
</dbReference>
<gene>
    <name evidence="4" type="ORF">C3747_78g138</name>
</gene>
<dbReference type="Gene3D" id="2.120.10.10">
    <property type="match status" value="1"/>
</dbReference>